<reference evidence="1 2" key="1">
    <citation type="submission" date="2018-01" db="EMBL/GenBank/DDBJ databases">
        <title>Deinococcus koreensis sp. nov., a radiation-resistant bacterium isolated from river water.</title>
        <authorList>
            <person name="Choi A."/>
        </authorList>
    </citation>
    <scope>NUCLEOTIDE SEQUENCE [LARGE SCALE GENOMIC DNA]</scope>
    <source>
        <strain evidence="1 2">SJW1-2</strain>
    </source>
</reference>
<name>A0A2K3V2Q7_9DEIO</name>
<keyword evidence="2" id="KW-1185">Reference proteome</keyword>
<dbReference type="OrthoDB" id="74329at2"/>
<gene>
    <name evidence="1" type="ORF">CVO96_13605</name>
</gene>
<dbReference type="EMBL" id="PPPD01000001">
    <property type="protein sequence ID" value="PNY83064.1"/>
    <property type="molecule type" value="Genomic_DNA"/>
</dbReference>
<evidence type="ECO:0000313" key="2">
    <source>
        <dbReference type="Proteomes" id="UP000236379"/>
    </source>
</evidence>
<protein>
    <recommendedName>
        <fullName evidence="3">N-acetyltransferase domain-containing protein</fullName>
    </recommendedName>
</protein>
<dbReference type="RefSeq" id="WP_103313496.1">
    <property type="nucleotide sequence ID" value="NZ_PPPD01000001.1"/>
</dbReference>
<evidence type="ECO:0000313" key="1">
    <source>
        <dbReference type="EMBL" id="PNY83064.1"/>
    </source>
</evidence>
<comment type="caution">
    <text evidence="1">The sequence shown here is derived from an EMBL/GenBank/DDBJ whole genome shotgun (WGS) entry which is preliminary data.</text>
</comment>
<sequence length="91" mass="9199">MSLPARVRVTRPPLPLTPALRGAAARLCPEAPVGALQAAALAIAGGAVIGASLRWDGGEAQQIESGWRGRGIEQALAEALGDALKPQAAPQ</sequence>
<dbReference type="Proteomes" id="UP000236379">
    <property type="component" value="Unassembled WGS sequence"/>
</dbReference>
<proteinExistence type="predicted"/>
<dbReference type="AlphaFoldDB" id="A0A2K3V2Q7"/>
<evidence type="ECO:0008006" key="3">
    <source>
        <dbReference type="Google" id="ProtNLM"/>
    </source>
</evidence>
<organism evidence="1 2">
    <name type="scientific">Deinococcus koreensis</name>
    <dbReference type="NCBI Taxonomy" id="2054903"/>
    <lineage>
        <taxon>Bacteria</taxon>
        <taxon>Thermotogati</taxon>
        <taxon>Deinococcota</taxon>
        <taxon>Deinococci</taxon>
        <taxon>Deinococcales</taxon>
        <taxon>Deinococcaceae</taxon>
        <taxon>Deinococcus</taxon>
    </lineage>
</organism>
<accession>A0A2K3V2Q7</accession>